<organism evidence="2 3">
    <name type="scientific">Mesorhizobium montanum</name>
    <dbReference type="NCBI Taxonomy" id="3072323"/>
    <lineage>
        <taxon>Bacteria</taxon>
        <taxon>Pseudomonadati</taxon>
        <taxon>Pseudomonadota</taxon>
        <taxon>Alphaproteobacteria</taxon>
        <taxon>Hyphomicrobiales</taxon>
        <taxon>Phyllobacteriaceae</taxon>
        <taxon>Mesorhizobium</taxon>
    </lineage>
</organism>
<evidence type="ECO:0000313" key="2">
    <source>
        <dbReference type="EMBL" id="MDX8529176.1"/>
    </source>
</evidence>
<dbReference type="InterPro" id="IPR029065">
    <property type="entry name" value="Enolase_C-like"/>
</dbReference>
<dbReference type="SFLD" id="SFLDG00180">
    <property type="entry name" value="muconate_cycloisomerase"/>
    <property type="match status" value="1"/>
</dbReference>
<dbReference type="SFLD" id="SFLDF00556">
    <property type="entry name" value="4R-hydroxyproline_betaine_2-ep"/>
    <property type="match status" value="1"/>
</dbReference>
<comment type="caution">
    <text evidence="2">The sequence shown here is derived from an EMBL/GenBank/DDBJ whole genome shotgun (WGS) entry which is preliminary data.</text>
</comment>
<reference evidence="2 3" key="1">
    <citation type="submission" date="2023-08" db="EMBL/GenBank/DDBJ databases">
        <title>Implementing the SeqCode for naming new Mesorhizobium species isolated from Vachellia karroo root nodules.</title>
        <authorList>
            <person name="Van Lill M."/>
        </authorList>
    </citation>
    <scope>NUCLEOTIDE SEQUENCE [LARGE SCALE GENOMIC DNA]</scope>
    <source>
        <strain evidence="2 3">MSK 1335</strain>
    </source>
</reference>
<dbReference type="Pfam" id="PF02746">
    <property type="entry name" value="MR_MLE_N"/>
    <property type="match status" value="1"/>
</dbReference>
<dbReference type="SMART" id="SM00922">
    <property type="entry name" value="MR_MLE"/>
    <property type="match status" value="1"/>
</dbReference>
<dbReference type="Gene3D" id="3.20.20.120">
    <property type="entry name" value="Enolase-like C-terminal domain"/>
    <property type="match status" value="1"/>
</dbReference>
<dbReference type="InterPro" id="IPR029017">
    <property type="entry name" value="Enolase-like_N"/>
</dbReference>
<feature type="domain" description="Mandelate racemase/muconate lactonizing enzyme C-terminal" evidence="1">
    <location>
        <begin position="144"/>
        <end position="238"/>
    </location>
</feature>
<dbReference type="RefSeq" id="WP_320237040.1">
    <property type="nucleotide sequence ID" value="NZ_JAVIJF010000039.1"/>
</dbReference>
<dbReference type="PANTHER" id="PTHR48080">
    <property type="entry name" value="D-GALACTONATE DEHYDRATASE-RELATED"/>
    <property type="match status" value="1"/>
</dbReference>
<proteinExistence type="predicted"/>
<gene>
    <name evidence="2" type="ORF">RFM68_32520</name>
</gene>
<name>A0ABU4ZUT6_9HYPH</name>
<dbReference type="InterPro" id="IPR013341">
    <property type="entry name" value="Mandelate_racemase_N_dom"/>
</dbReference>
<dbReference type="InterPro" id="IPR036849">
    <property type="entry name" value="Enolase-like_C_sf"/>
</dbReference>
<sequence>MRIEAINVYSCLLPVKGGTGYRMASDNVQLLDSTLLEVVTDQGFIGWGETCPIGPVYQPHHTLGARAAIAEVAPGLIGQEVSSIRRLAKVMDDRLNGHGYAKAAFDMAILDLLGQKLDVPVSTLLGGALTDRVPSYYSTIVGTPEETARIAADKVKAGYPRLQIKIGGRGLEQDVTTVHKVWEAVGYKARIAVDGNRGLTVAAAIHLDRLCETIPFAFEQPCNTMDEVATLNGRLTHPIYLDENTEDLNAVLRAISLNIADGFGLKVTRLGGLSKMTIVRDMCAIRSLPHTCDDAWGGDVIAAACVHLASTVEPRRFEGAWIAQEYIEGHYDPENPIVIRNGHIEVPQRPGLGVKPELGKLGAPLATYYGR</sequence>
<dbReference type="Gene3D" id="3.30.390.10">
    <property type="entry name" value="Enolase-like, N-terminal domain"/>
    <property type="match status" value="1"/>
</dbReference>
<dbReference type="SUPFAM" id="SSF51604">
    <property type="entry name" value="Enolase C-terminal domain-like"/>
    <property type="match status" value="1"/>
</dbReference>
<keyword evidence="3" id="KW-1185">Reference proteome</keyword>
<dbReference type="InterPro" id="IPR013342">
    <property type="entry name" value="Mandelate_racemase_C"/>
</dbReference>
<dbReference type="Pfam" id="PF13378">
    <property type="entry name" value="MR_MLE_C"/>
    <property type="match status" value="1"/>
</dbReference>
<protein>
    <submittedName>
        <fullName evidence="2">Mandelate racemase/muconate lactonizing enzyme family protein</fullName>
    </submittedName>
</protein>
<evidence type="ECO:0000259" key="1">
    <source>
        <dbReference type="SMART" id="SM00922"/>
    </source>
</evidence>
<accession>A0ABU4ZUT6</accession>
<dbReference type="SFLD" id="SFLDS00001">
    <property type="entry name" value="Enolase"/>
    <property type="match status" value="1"/>
</dbReference>
<dbReference type="InterPro" id="IPR034593">
    <property type="entry name" value="DgoD-like"/>
</dbReference>
<dbReference type="EMBL" id="JAVIJF010000039">
    <property type="protein sequence ID" value="MDX8529176.1"/>
    <property type="molecule type" value="Genomic_DNA"/>
</dbReference>
<dbReference type="SUPFAM" id="SSF54826">
    <property type="entry name" value="Enolase N-terminal domain-like"/>
    <property type="match status" value="1"/>
</dbReference>
<evidence type="ECO:0000313" key="3">
    <source>
        <dbReference type="Proteomes" id="UP001276840"/>
    </source>
</evidence>
<dbReference type="Proteomes" id="UP001276840">
    <property type="component" value="Unassembled WGS sequence"/>
</dbReference>
<dbReference type="InterPro" id="IPR034622">
    <property type="entry name" value="4R-hPro_betaine_2-epimerase"/>
</dbReference>